<keyword evidence="7" id="KW-0963">Cytoplasm</keyword>
<dbReference type="NCBIfam" id="NF001756">
    <property type="entry name" value="PRK00484.1"/>
    <property type="match status" value="1"/>
</dbReference>
<dbReference type="AlphaFoldDB" id="A0A1B0ZG72"/>
<evidence type="ECO:0000256" key="9">
    <source>
        <dbReference type="SAM" id="MobiDB-lite"/>
    </source>
</evidence>
<dbReference type="EMBL" id="CP044108">
    <property type="protein sequence ID" value="QEU12512.1"/>
    <property type="molecule type" value="Genomic_DNA"/>
</dbReference>
<dbReference type="PRINTS" id="PR00982">
    <property type="entry name" value="TRNASYNTHLYS"/>
</dbReference>
<dbReference type="InterPro" id="IPR004364">
    <property type="entry name" value="Aa-tRNA-synt_II"/>
</dbReference>
<dbReference type="GO" id="GO:0005524">
    <property type="term" value="F:ATP binding"/>
    <property type="evidence" value="ECO:0007669"/>
    <property type="project" value="UniProtKB-UniRule"/>
</dbReference>
<dbReference type="Gene3D" id="3.30.930.10">
    <property type="entry name" value="Bira Bifunctional Protein, Domain 2"/>
    <property type="match status" value="1"/>
</dbReference>
<feature type="region of interest" description="Disordered" evidence="9">
    <location>
        <begin position="1"/>
        <end position="20"/>
    </location>
</feature>
<dbReference type="PANTHER" id="PTHR42918:SF15">
    <property type="entry name" value="LYSINE--TRNA LIGASE, CHLOROPLASTIC_MITOCHONDRIAL"/>
    <property type="match status" value="1"/>
</dbReference>
<dbReference type="Pfam" id="PF01336">
    <property type="entry name" value="tRNA_anti-codon"/>
    <property type="match status" value="1"/>
</dbReference>
<dbReference type="Gene3D" id="2.40.50.140">
    <property type="entry name" value="Nucleic acid-binding proteins"/>
    <property type="match status" value="1"/>
</dbReference>
<dbReference type="HAMAP" id="MF_00252">
    <property type="entry name" value="Lys_tRNA_synth_class2"/>
    <property type="match status" value="1"/>
</dbReference>
<dbReference type="Proteomes" id="UP000323865">
    <property type="component" value="Chromosome"/>
</dbReference>
<evidence type="ECO:0000313" key="14">
    <source>
        <dbReference type="Proteomes" id="UP000323865"/>
    </source>
</evidence>
<organism evidence="11 13">
    <name type="scientific">Dermabacter vaginalis</name>
    <dbReference type="NCBI Taxonomy" id="1630135"/>
    <lineage>
        <taxon>Bacteria</taxon>
        <taxon>Bacillati</taxon>
        <taxon>Actinomycetota</taxon>
        <taxon>Actinomycetes</taxon>
        <taxon>Micrococcales</taxon>
        <taxon>Dermabacteraceae</taxon>
        <taxon>Dermabacter</taxon>
    </lineage>
</organism>
<feature type="binding site" evidence="7">
    <location>
        <position position="427"/>
    </location>
    <ligand>
        <name>Mg(2+)</name>
        <dbReference type="ChEBI" id="CHEBI:18420"/>
        <label>1</label>
    </ligand>
</feature>
<dbReference type="STRING" id="1630135.DAD186_03830"/>
<evidence type="ECO:0000256" key="7">
    <source>
        <dbReference type="HAMAP-Rule" id="MF_00252"/>
    </source>
</evidence>
<evidence type="ECO:0000259" key="10">
    <source>
        <dbReference type="PROSITE" id="PS50862"/>
    </source>
</evidence>
<dbReference type="CDD" id="cd04322">
    <property type="entry name" value="LysRS_N"/>
    <property type="match status" value="1"/>
</dbReference>
<dbReference type="NCBIfam" id="TIGR00499">
    <property type="entry name" value="lysS_bact"/>
    <property type="match status" value="1"/>
</dbReference>
<accession>A0A1B0ZG72</accession>
<dbReference type="GO" id="GO:0000287">
    <property type="term" value="F:magnesium ion binding"/>
    <property type="evidence" value="ECO:0007669"/>
    <property type="project" value="UniProtKB-UniRule"/>
</dbReference>
<dbReference type="KEGG" id="dva:DAD186_03830"/>
<dbReference type="GO" id="GO:0006430">
    <property type="term" value="P:lysyl-tRNA aminoacylation"/>
    <property type="evidence" value="ECO:0007669"/>
    <property type="project" value="UniProtKB-UniRule"/>
</dbReference>
<feature type="binding site" evidence="7">
    <location>
        <position position="420"/>
    </location>
    <ligand>
        <name>Mg(2+)</name>
        <dbReference type="ChEBI" id="CHEBI:18420"/>
        <label>1</label>
    </ligand>
</feature>
<evidence type="ECO:0000313" key="12">
    <source>
        <dbReference type="EMBL" id="QEU12512.1"/>
    </source>
</evidence>
<evidence type="ECO:0000256" key="4">
    <source>
        <dbReference type="ARBA" id="ARBA00022840"/>
    </source>
</evidence>
<dbReference type="PATRIC" id="fig|1630135.4.peg.385"/>
<protein>
    <recommendedName>
        <fullName evidence="7">Lysine--tRNA ligase</fullName>
        <ecNumber evidence="7">6.1.1.6</ecNumber>
    </recommendedName>
    <alternativeName>
        <fullName evidence="7">Lysyl-tRNA synthetase</fullName>
        <shortName evidence="7">LysRS</shortName>
    </alternativeName>
</protein>
<dbReference type="SUPFAM" id="SSF55681">
    <property type="entry name" value="Class II aaRS and biotin synthetases"/>
    <property type="match status" value="1"/>
</dbReference>
<evidence type="ECO:0000313" key="13">
    <source>
        <dbReference type="Proteomes" id="UP000092596"/>
    </source>
</evidence>
<dbReference type="EC" id="6.1.1.6" evidence="7"/>
<comment type="similarity">
    <text evidence="7">Belongs to the class-II aminoacyl-tRNA synthetase family.</text>
</comment>
<comment type="subunit">
    <text evidence="7">Homodimer.</text>
</comment>
<dbReference type="InterPro" id="IPR002313">
    <property type="entry name" value="Lys-tRNA-ligase_II"/>
</dbReference>
<comment type="cofactor">
    <cofactor evidence="7 8">
        <name>Mg(2+)</name>
        <dbReference type="ChEBI" id="CHEBI:18420"/>
    </cofactor>
    <text evidence="7 8">Binds 3 Mg(2+) ions per subunit.</text>
</comment>
<evidence type="ECO:0000256" key="2">
    <source>
        <dbReference type="ARBA" id="ARBA00022723"/>
    </source>
</evidence>
<dbReference type="GO" id="GO:0004824">
    <property type="term" value="F:lysine-tRNA ligase activity"/>
    <property type="evidence" value="ECO:0007669"/>
    <property type="project" value="UniProtKB-UniRule"/>
</dbReference>
<feature type="binding site" evidence="7">
    <location>
        <position position="427"/>
    </location>
    <ligand>
        <name>Mg(2+)</name>
        <dbReference type="ChEBI" id="CHEBI:18420"/>
        <label>2</label>
    </ligand>
</feature>
<dbReference type="RefSeq" id="WP_065247272.1">
    <property type="nucleotide sequence ID" value="NZ_CP012117.1"/>
</dbReference>
<keyword evidence="7 8" id="KW-0460">Magnesium</keyword>
<dbReference type="Proteomes" id="UP000092596">
    <property type="component" value="Chromosome"/>
</dbReference>
<comment type="catalytic activity">
    <reaction evidence="6 7 8">
        <text>tRNA(Lys) + L-lysine + ATP = L-lysyl-tRNA(Lys) + AMP + diphosphate</text>
        <dbReference type="Rhea" id="RHEA:20792"/>
        <dbReference type="Rhea" id="RHEA-COMP:9696"/>
        <dbReference type="Rhea" id="RHEA-COMP:9697"/>
        <dbReference type="ChEBI" id="CHEBI:30616"/>
        <dbReference type="ChEBI" id="CHEBI:32551"/>
        <dbReference type="ChEBI" id="CHEBI:33019"/>
        <dbReference type="ChEBI" id="CHEBI:78442"/>
        <dbReference type="ChEBI" id="CHEBI:78529"/>
        <dbReference type="ChEBI" id="CHEBI:456215"/>
        <dbReference type="EC" id="6.1.1.6"/>
    </reaction>
</comment>
<dbReference type="GO" id="GO:0005829">
    <property type="term" value="C:cytosol"/>
    <property type="evidence" value="ECO:0007669"/>
    <property type="project" value="TreeGrafter"/>
</dbReference>
<comment type="subcellular location">
    <subcellularLocation>
        <location evidence="7">Cytoplasm</location>
    </subcellularLocation>
</comment>
<keyword evidence="1 7" id="KW-0436">Ligase</keyword>
<dbReference type="InterPro" id="IPR018149">
    <property type="entry name" value="Lys-tRNA-synth_II_C"/>
</dbReference>
<dbReference type="PANTHER" id="PTHR42918">
    <property type="entry name" value="LYSYL-TRNA SYNTHETASE"/>
    <property type="match status" value="1"/>
</dbReference>
<keyword evidence="14" id="KW-1185">Reference proteome</keyword>
<evidence type="ECO:0000256" key="1">
    <source>
        <dbReference type="ARBA" id="ARBA00022598"/>
    </source>
</evidence>
<dbReference type="InterPro" id="IPR045864">
    <property type="entry name" value="aa-tRNA-synth_II/BPL/LPL"/>
</dbReference>
<reference evidence="12 14" key="2">
    <citation type="submission" date="2019-09" db="EMBL/GenBank/DDBJ databases">
        <title>FDA dAtabase for Regulatory Grade micrObial Sequences (FDA-ARGOS): Supporting development and validation of Infectious Disease Dx tests.</title>
        <authorList>
            <person name="Sciortino C."/>
            <person name="Tallon L."/>
            <person name="Sadzewicz L."/>
            <person name="Vavikolanu K."/>
            <person name="Mehta A."/>
            <person name="Aluvathingal J."/>
            <person name="Nadendla S."/>
            <person name="Nandy P."/>
            <person name="Geyer C."/>
            <person name="Yan Y."/>
            <person name="Sichtig H."/>
        </authorList>
    </citation>
    <scope>NUCLEOTIDE SEQUENCE [LARGE SCALE GENOMIC DNA]</scope>
    <source>
        <strain evidence="12 14">FDAARGOS_640</strain>
    </source>
</reference>
<evidence type="ECO:0000256" key="5">
    <source>
        <dbReference type="ARBA" id="ARBA00023146"/>
    </source>
</evidence>
<dbReference type="InterPro" id="IPR006195">
    <property type="entry name" value="aa-tRNA-synth_II"/>
</dbReference>
<dbReference type="SUPFAM" id="SSF50249">
    <property type="entry name" value="Nucleic acid-binding proteins"/>
    <property type="match status" value="1"/>
</dbReference>
<dbReference type="InterPro" id="IPR044136">
    <property type="entry name" value="Lys-tRNA-ligase_II_N"/>
</dbReference>
<dbReference type="InterPro" id="IPR004365">
    <property type="entry name" value="NA-bd_OB_tRNA"/>
</dbReference>
<keyword evidence="4 7" id="KW-0067">ATP-binding</keyword>
<dbReference type="GO" id="GO:0000049">
    <property type="term" value="F:tRNA binding"/>
    <property type="evidence" value="ECO:0007669"/>
    <property type="project" value="TreeGrafter"/>
</dbReference>
<dbReference type="PROSITE" id="PS50862">
    <property type="entry name" value="AA_TRNA_LIGASE_II"/>
    <property type="match status" value="1"/>
</dbReference>
<gene>
    <name evidence="7 12" type="primary">lysS</name>
    <name evidence="11" type="ORF">DAD186_03830</name>
    <name evidence="12" type="ORF">FOB48_09465</name>
</gene>
<keyword evidence="2 7" id="KW-0479">Metal-binding</keyword>
<dbReference type="EMBL" id="CP012117">
    <property type="protein sequence ID" value="ANP26940.1"/>
    <property type="molecule type" value="Genomic_DNA"/>
</dbReference>
<keyword evidence="3 7" id="KW-0547">Nucleotide-binding</keyword>
<dbReference type="Pfam" id="PF00152">
    <property type="entry name" value="tRNA-synt_2"/>
    <property type="match status" value="1"/>
</dbReference>
<feature type="domain" description="Aminoacyl-transfer RNA synthetases class-II family profile" evidence="10">
    <location>
        <begin position="188"/>
        <end position="507"/>
    </location>
</feature>
<evidence type="ECO:0000313" key="11">
    <source>
        <dbReference type="EMBL" id="ANP26940.1"/>
    </source>
</evidence>
<proteinExistence type="inferred from homology"/>
<name>A0A1B0ZG72_9MICO</name>
<keyword evidence="5 7" id="KW-0030">Aminoacyl-tRNA synthetase</keyword>
<dbReference type="InterPro" id="IPR012340">
    <property type="entry name" value="NA-bd_OB-fold"/>
</dbReference>
<sequence length="510" mass="57302">MSELNAGPNAGVETQTTADQRAVRMGKRADMLKQEERLPYPVGVENTTTIQAVLEKHGDLEGSEVKSGDIVGISGRVIHVRKTGKLVFAVLQAGDHSRLQAMLVENAVGEQAFEDFNRLVDIGDHIFVHGEIGTSRTGELSIYADRWEMASKSLRPLPNLHTDLSDEMRMRRRYVDLIVNPEAQRIARLRTRVIQALRDTFRERNYIELETPMLQVVPSGASARSFDTHMNAFDMQVSLRIAPELFLKRAVVGGLDRVFEINRNFRNEGADSTHSPEFTMLECYEAYADYNVMANLAQELIQNAAIAATGSTLVTLDDGTEFDLGGEWKRIDLYESISHYAGEEITPETSAEHLRELARKFEVDVDEETLGHGKLVEEIWEHLIPAEELYNPVFVMNYPVETSPLTRDHRDRPGVVEKWDLYIRGSEIGTAYSELADPVIQRERFVQQAQLAAGGDEDAMRYDEDFCDAMEFGFPPSGGMGIGIDRVLQTITGLGIRETILFPLIKPIEN</sequence>
<keyword evidence="7" id="KW-0648">Protein biosynthesis</keyword>
<evidence type="ECO:0000256" key="3">
    <source>
        <dbReference type="ARBA" id="ARBA00022741"/>
    </source>
</evidence>
<evidence type="ECO:0000256" key="8">
    <source>
        <dbReference type="RuleBase" id="RU000336"/>
    </source>
</evidence>
<reference evidence="11 13" key="1">
    <citation type="submission" date="2015-06" db="EMBL/GenBank/DDBJ databases">
        <title>Investigation of pathophysiology for high-risk pregnancy and development of treatment modality based on it.</title>
        <authorList>
            <person name="Kim B.-C."/>
            <person name="Lim S."/>
        </authorList>
    </citation>
    <scope>NUCLEOTIDE SEQUENCE [LARGE SCALE GENOMIC DNA]</scope>
    <source>
        <strain evidence="11 13">AD1-86</strain>
    </source>
</reference>
<evidence type="ECO:0000256" key="6">
    <source>
        <dbReference type="ARBA" id="ARBA00048573"/>
    </source>
</evidence>